<feature type="compositionally biased region" description="Basic and acidic residues" evidence="11">
    <location>
        <begin position="899"/>
        <end position="909"/>
    </location>
</feature>
<keyword evidence="6" id="KW-0811">Translocation</keyword>
<comment type="caution">
    <text evidence="13">The sequence shown here is derived from an EMBL/GenBank/DDBJ whole genome shotgun (WGS) entry which is preliminary data.</text>
</comment>
<evidence type="ECO:0000256" key="7">
    <source>
        <dbReference type="ARBA" id="ARBA00023132"/>
    </source>
</evidence>
<accession>A0AAN9FNN3</accession>
<keyword evidence="8" id="KW-0539">Nucleus</keyword>
<evidence type="ECO:0000256" key="3">
    <source>
        <dbReference type="ARBA" id="ARBA00022448"/>
    </source>
</evidence>
<dbReference type="GO" id="GO:0017056">
    <property type="term" value="F:structural constituent of nuclear pore"/>
    <property type="evidence" value="ECO:0007669"/>
    <property type="project" value="InterPro"/>
</dbReference>
<dbReference type="GO" id="GO:0003723">
    <property type="term" value="F:RNA binding"/>
    <property type="evidence" value="ECO:0007669"/>
    <property type="project" value="TreeGrafter"/>
</dbReference>
<dbReference type="FunFam" id="1.10.10.2360:FF:000001">
    <property type="entry name" value="Nuclear pore complex protein Nup98-Nup96"/>
    <property type="match status" value="1"/>
</dbReference>
<keyword evidence="4" id="KW-0509">mRNA transport</keyword>
<keyword evidence="3" id="KW-0813">Transport</keyword>
<feature type="compositionally biased region" description="Low complexity" evidence="11">
    <location>
        <begin position="400"/>
        <end position="411"/>
    </location>
</feature>
<feature type="domain" description="Peptidase S59" evidence="12">
    <location>
        <begin position="973"/>
        <end position="1115"/>
    </location>
</feature>
<feature type="region of interest" description="Disordered" evidence="11">
    <location>
        <begin position="885"/>
        <end position="939"/>
    </location>
</feature>
<evidence type="ECO:0000313" key="13">
    <source>
        <dbReference type="EMBL" id="KAK7278301.1"/>
    </source>
</evidence>
<feature type="compositionally biased region" description="Polar residues" evidence="11">
    <location>
        <begin position="919"/>
        <end position="931"/>
    </location>
</feature>
<comment type="subunit">
    <text evidence="9">Part of the nuclear pore complex (NPC). The NPC has an eight-fold symmetrical structure comprising a central transport channel and two rings, the cytoplasmic and nuclear rings, to which eight filaments are attached. The cytoplasmic filaments have loose ends, while the nuclear filaments are joined in a distal ring, forming a nuclear basket. NPCs are highly dynamic in configuration and composition, and can be devided in 3 subcomplexes, the NUP62 subcomplex, the NUP107-160 subcomplex and the NUP93 subcomplex, containing approximately 30 different nucleoporin proteins.</text>
</comment>
<dbReference type="AlphaFoldDB" id="A0AAN9FNN3"/>
<protein>
    <recommendedName>
        <fullName evidence="10">Nucleoporin autopeptidase</fullName>
    </recommendedName>
</protein>
<feature type="region of interest" description="Disordered" evidence="11">
    <location>
        <begin position="816"/>
        <end position="842"/>
    </location>
</feature>
<dbReference type="Gene3D" id="1.10.10.2360">
    <property type="match status" value="1"/>
</dbReference>
<feature type="region of interest" description="Disordered" evidence="11">
    <location>
        <begin position="487"/>
        <end position="538"/>
    </location>
</feature>
<evidence type="ECO:0000256" key="10">
    <source>
        <dbReference type="ARBA" id="ARBA00082956"/>
    </source>
</evidence>
<dbReference type="Pfam" id="PF04096">
    <property type="entry name" value="Nucleoporin2"/>
    <property type="match status" value="1"/>
</dbReference>
<dbReference type="GO" id="GO:0034398">
    <property type="term" value="P:telomere tethering at nuclear periphery"/>
    <property type="evidence" value="ECO:0007669"/>
    <property type="project" value="TreeGrafter"/>
</dbReference>
<feature type="region of interest" description="Disordered" evidence="11">
    <location>
        <begin position="225"/>
        <end position="248"/>
    </location>
</feature>
<sequence length="1131" mass="117463">MFGLKRIKRFFLHMCSIGRQEKRNAVAEPDPILPSAIEYNTQTPLSLFHSLALIIVDPKIYIPNFTFWRSNKLALCLKTCEDVRFNKPVVVALLIRVFVFVSIDDDLLDNAFGQSSSSPFGSQSVFGQTNSSSNPFAPKAFGNTTPFGSQTGSSIFGGTSTGVFGAAQTSSPFSSTTTFGASSSPAFGSSVPAFGSSSTPAFGNSSSSFGGSSVFGQKPVFGGFGSTPTQTSPFGNATQPSQPAFGSSIFGSSTPFGASSQPAFGAPSTPAFGATSTPAFGATSTPAFGATSTPAFGATSTPAFGATSTPAFGSTSSPTFGNTGSAFGVSSSSVFGGGGAFGSSSTPMFGSSTTSAFGTSSTPFGASSSTPAFGASSTPAFSFGSTQAFGQSSSAFGSSSPFGSTASPFGGQSSAFGSQTPTSTFGNTGMGQPGFGGQRGGSRVASYTATTEADSGTSGQTAKLESISAMPVYKDKSHEELRWEDYQLGDKGGPLPSGQSTGLAGFNSSTTQTNAFSPSPVFGQSSANPFSTATPNSNPFAPKSSPFSSGFGTSAAPAFSSSAFGSSSSAAAPPSIFGSSTSPFGANSSSTPGFGQSTSLFNTAAQSTSSPFGSSIFGNTQSSPLFSSAAPTIAQTGSAFGQNTSPFGQTAAPFSQSSLFNSPSSGLVGSIFSSSASLTSNTLTGFGQTAPSISTPFQPAQVGQSSGAFGFNNFGQTQPVGASSFGGASGMFGQNNFGLQPSTQSSVVVQAAPNTNPFGMLPALPQMSIGRVGTTPSIQYGISSMPALDKPAPVRISSLLTSRHLSQRRVKFPVRKYHSKSDGPKVPFFSDDEDTPTTPKADALFIPRENPRALIICPMEQWPGKTSEKASSSKDRHIPVNENGIIYKEASTTPPNRTSSEDTHKEKTAAENGVVKEQVQPTTTKPASNGSNEDHSPQKADMYKTLSGHRAGEAAIVYEHGADVEALMPKLRRSDYYTLPRIHELAAKERAEPGFCSHVKDFVVGRQGYGSIRFLGETDVRGLDLESLIQFNNREVIVYMDETKKPPVGQGLNKPAEVTLLNIKCFDKKTGHQYTEGPKIEKYKEMLKRKAEDQGAEFVSYDPTKGEWKIRVNHFSVYKLIDEDSWVNEDK</sequence>
<name>A0AAN9FNN3_CLITE</name>
<keyword evidence="7" id="KW-0906">Nuclear pore complex</keyword>
<dbReference type="Proteomes" id="UP001359559">
    <property type="component" value="Unassembled WGS sequence"/>
</dbReference>
<proteinExistence type="inferred from homology"/>
<dbReference type="InterPro" id="IPR037665">
    <property type="entry name" value="Nucleoporin_S59-like"/>
</dbReference>
<comment type="similarity">
    <text evidence="2">Belongs to the nucleoporin GLFG family.</text>
</comment>
<dbReference type="GO" id="GO:0044614">
    <property type="term" value="C:nuclear pore cytoplasmic filaments"/>
    <property type="evidence" value="ECO:0007669"/>
    <property type="project" value="TreeGrafter"/>
</dbReference>
<dbReference type="GO" id="GO:0000973">
    <property type="term" value="P:post-transcriptional tethering of RNA polymerase II gene DNA at nuclear periphery"/>
    <property type="evidence" value="ECO:0007669"/>
    <property type="project" value="TreeGrafter"/>
</dbReference>
<dbReference type="Gene3D" id="3.30.1610.10">
    <property type="entry name" value="Peptidase S59, nucleoporin"/>
    <property type="match status" value="1"/>
</dbReference>
<evidence type="ECO:0000256" key="1">
    <source>
        <dbReference type="ARBA" id="ARBA00004567"/>
    </source>
</evidence>
<dbReference type="GO" id="GO:0048573">
    <property type="term" value="P:photoperiodism, flowering"/>
    <property type="evidence" value="ECO:0007669"/>
    <property type="project" value="UniProtKB-ARBA"/>
</dbReference>
<feature type="compositionally biased region" description="Polar residues" evidence="11">
    <location>
        <begin position="412"/>
        <end position="425"/>
    </location>
</feature>
<comment type="subcellular location">
    <subcellularLocation>
        <location evidence="1">Nucleus</location>
        <location evidence="1">Nuclear pore complex</location>
    </subcellularLocation>
</comment>
<dbReference type="GO" id="GO:0006405">
    <property type="term" value="P:RNA export from nucleus"/>
    <property type="evidence" value="ECO:0007669"/>
    <property type="project" value="TreeGrafter"/>
</dbReference>
<dbReference type="InterPro" id="IPR007230">
    <property type="entry name" value="Nup98_auto-Pept-S59_dom"/>
</dbReference>
<keyword evidence="14" id="KW-1185">Reference proteome</keyword>
<evidence type="ECO:0000256" key="8">
    <source>
        <dbReference type="ARBA" id="ARBA00023242"/>
    </source>
</evidence>
<dbReference type="GO" id="GO:0006606">
    <property type="term" value="P:protein import into nucleus"/>
    <property type="evidence" value="ECO:0007669"/>
    <property type="project" value="TreeGrafter"/>
</dbReference>
<evidence type="ECO:0000256" key="2">
    <source>
        <dbReference type="ARBA" id="ARBA00008926"/>
    </source>
</evidence>
<dbReference type="PROSITE" id="PS51434">
    <property type="entry name" value="NUP_C"/>
    <property type="match status" value="1"/>
</dbReference>
<evidence type="ECO:0000256" key="6">
    <source>
        <dbReference type="ARBA" id="ARBA00023010"/>
    </source>
</evidence>
<evidence type="ECO:0000256" key="4">
    <source>
        <dbReference type="ARBA" id="ARBA00022816"/>
    </source>
</evidence>
<evidence type="ECO:0000256" key="9">
    <source>
        <dbReference type="ARBA" id="ARBA00065263"/>
    </source>
</evidence>
<gene>
    <name evidence="13" type="ORF">RJT34_23327</name>
</gene>
<feature type="compositionally biased region" description="Polar residues" evidence="11">
    <location>
        <begin position="445"/>
        <end position="462"/>
    </location>
</feature>
<evidence type="ECO:0000256" key="5">
    <source>
        <dbReference type="ARBA" id="ARBA00022927"/>
    </source>
</evidence>
<evidence type="ECO:0000313" key="14">
    <source>
        <dbReference type="Proteomes" id="UP001359559"/>
    </source>
</evidence>
<evidence type="ECO:0000259" key="12">
    <source>
        <dbReference type="PROSITE" id="PS51434"/>
    </source>
</evidence>
<dbReference type="GO" id="GO:0008139">
    <property type="term" value="F:nuclear localization sequence binding"/>
    <property type="evidence" value="ECO:0007669"/>
    <property type="project" value="TreeGrafter"/>
</dbReference>
<reference evidence="13 14" key="1">
    <citation type="submission" date="2024-01" db="EMBL/GenBank/DDBJ databases">
        <title>The genomes of 5 underutilized Papilionoideae crops provide insights into root nodulation and disease resistance.</title>
        <authorList>
            <person name="Yuan L."/>
        </authorList>
    </citation>
    <scope>NUCLEOTIDE SEQUENCE [LARGE SCALE GENOMIC DNA]</scope>
    <source>
        <strain evidence="13">LY-2023</strain>
        <tissue evidence="13">Leaf</tissue>
    </source>
</reference>
<feature type="compositionally biased region" description="Polar residues" evidence="11">
    <location>
        <begin position="226"/>
        <end position="248"/>
    </location>
</feature>
<dbReference type="InterPro" id="IPR036903">
    <property type="entry name" value="Nup98_auto-Pept-S59_dom_sf"/>
</dbReference>
<dbReference type="FunFam" id="3.30.1610.10:FF:000002">
    <property type="entry name" value="nuclear pore complex protein NUP98A"/>
    <property type="match status" value="1"/>
</dbReference>
<organism evidence="13 14">
    <name type="scientific">Clitoria ternatea</name>
    <name type="common">Butterfly pea</name>
    <dbReference type="NCBI Taxonomy" id="43366"/>
    <lineage>
        <taxon>Eukaryota</taxon>
        <taxon>Viridiplantae</taxon>
        <taxon>Streptophyta</taxon>
        <taxon>Embryophyta</taxon>
        <taxon>Tracheophyta</taxon>
        <taxon>Spermatophyta</taxon>
        <taxon>Magnoliopsida</taxon>
        <taxon>eudicotyledons</taxon>
        <taxon>Gunneridae</taxon>
        <taxon>Pentapetalae</taxon>
        <taxon>rosids</taxon>
        <taxon>fabids</taxon>
        <taxon>Fabales</taxon>
        <taxon>Fabaceae</taxon>
        <taxon>Papilionoideae</taxon>
        <taxon>50 kb inversion clade</taxon>
        <taxon>NPAAA clade</taxon>
        <taxon>indigoferoid/millettioid clade</taxon>
        <taxon>Phaseoleae</taxon>
        <taxon>Clitoria</taxon>
    </lineage>
</organism>
<feature type="region of interest" description="Disordered" evidence="11">
    <location>
        <begin position="400"/>
        <end position="462"/>
    </location>
</feature>
<feature type="compositionally biased region" description="Polar residues" evidence="11">
    <location>
        <begin position="497"/>
        <end position="538"/>
    </location>
</feature>
<keyword evidence="5" id="KW-0653">Protein transport</keyword>
<dbReference type="PANTHER" id="PTHR23198">
    <property type="entry name" value="NUCLEOPORIN"/>
    <property type="match status" value="1"/>
</dbReference>
<dbReference type="EMBL" id="JAYKXN010000006">
    <property type="protein sequence ID" value="KAK7278301.1"/>
    <property type="molecule type" value="Genomic_DNA"/>
</dbReference>
<dbReference type="PANTHER" id="PTHR23198:SF6">
    <property type="entry name" value="NUCLEAR PORE COMPLEX PROTEIN NUP98-NUP96"/>
    <property type="match status" value="1"/>
</dbReference>
<feature type="compositionally biased region" description="Gly residues" evidence="11">
    <location>
        <begin position="428"/>
        <end position="440"/>
    </location>
</feature>
<dbReference type="GO" id="GO:0051028">
    <property type="term" value="P:mRNA transport"/>
    <property type="evidence" value="ECO:0007669"/>
    <property type="project" value="UniProtKB-KW"/>
</dbReference>
<evidence type="ECO:0000256" key="11">
    <source>
        <dbReference type="SAM" id="MobiDB-lite"/>
    </source>
</evidence>
<dbReference type="SUPFAM" id="SSF82215">
    <property type="entry name" value="C-terminal autoproteolytic domain of nucleoporin nup98"/>
    <property type="match status" value="1"/>
</dbReference>